<accession>A0AAD5UZL1</accession>
<comment type="caution">
    <text evidence="2">The sequence shown here is derived from an EMBL/GenBank/DDBJ whole genome shotgun (WGS) entry which is preliminary data.</text>
</comment>
<organism evidence="2 3">
    <name type="scientific">Meripilus lineatus</name>
    <dbReference type="NCBI Taxonomy" id="2056292"/>
    <lineage>
        <taxon>Eukaryota</taxon>
        <taxon>Fungi</taxon>
        <taxon>Dikarya</taxon>
        <taxon>Basidiomycota</taxon>
        <taxon>Agaricomycotina</taxon>
        <taxon>Agaricomycetes</taxon>
        <taxon>Polyporales</taxon>
        <taxon>Meripilaceae</taxon>
        <taxon>Meripilus</taxon>
    </lineage>
</organism>
<feature type="coiled-coil region" evidence="1">
    <location>
        <begin position="51"/>
        <end position="96"/>
    </location>
</feature>
<proteinExistence type="predicted"/>
<reference evidence="2" key="1">
    <citation type="submission" date="2022-07" db="EMBL/GenBank/DDBJ databases">
        <title>Genome Sequence of Physisporinus lineatus.</title>
        <authorList>
            <person name="Buettner E."/>
        </authorList>
    </citation>
    <scope>NUCLEOTIDE SEQUENCE</scope>
    <source>
        <strain evidence="2">VT162</strain>
    </source>
</reference>
<gene>
    <name evidence="2" type="ORF">NLI96_g7206</name>
</gene>
<dbReference type="Proteomes" id="UP001212997">
    <property type="component" value="Unassembled WGS sequence"/>
</dbReference>
<dbReference type="AlphaFoldDB" id="A0AAD5UZL1"/>
<evidence type="ECO:0000256" key="1">
    <source>
        <dbReference type="SAM" id="Coils"/>
    </source>
</evidence>
<name>A0AAD5UZL1_9APHY</name>
<keyword evidence="1" id="KW-0175">Coiled coil</keyword>
<protein>
    <submittedName>
        <fullName evidence="2">Uncharacterized protein</fullName>
    </submittedName>
</protein>
<evidence type="ECO:0000313" key="2">
    <source>
        <dbReference type="EMBL" id="KAJ3482112.1"/>
    </source>
</evidence>
<dbReference type="EMBL" id="JANAWD010000288">
    <property type="protein sequence ID" value="KAJ3482112.1"/>
    <property type="molecule type" value="Genomic_DNA"/>
</dbReference>
<keyword evidence="3" id="KW-1185">Reference proteome</keyword>
<evidence type="ECO:0000313" key="3">
    <source>
        <dbReference type="Proteomes" id="UP001212997"/>
    </source>
</evidence>
<sequence length="457" mass="50503">MSSFMTLRFMDRIRNPGIVTLADRIETTFAVSSPFPAQPEVMNSAPKDAMIADTQRSLESLQEEFRVSRQKAEEDAQRQREHIETLYKELDESSEEVENCFVEIKDTLLRLDAAEDKANSLCAQADDDLRVAKEAHTLEISTLTGQLAEKHSLLSVARIALDDTKADLEAANTVVSILSADLSDKSTALSEAHAEVIETRVSLKVTEDKPCAEEATHQDSVTFADAKTLELSRELVQHDQLIAHLTECEEAALKDVARLEATNKDLNDGILTLEAQFSSAPSSDPIVSVDEISSESENVLAKNAVLESFIKAMESINADLTRAFEQECDAHDATRKMSSLFKPASLLHRRTWKSPARRSSRQSPRWRVAKSSITLWSRKSRGCCIDEQGECAIRAELEKENMTLRGLQSNLATLTGFPLSNVTNSSVLSPPVRAVQKKAGGSSWFNTGIFSPNASFR</sequence>